<sequence length="110" mass="12008">MGIGSALVLIALGAILAFATHFHVSGIDVQMIGWILIFVGIAMLVITLAYTRPRARRRAAVVRDVDVIDGEPQPGAYMRGPEEEPTVVEPVDGAGHAQVRRTVHERRDIR</sequence>
<comment type="caution">
    <text evidence="4">The sequence shown here is derived from an EMBL/GenBank/DDBJ whole genome shotgun (WGS) entry which is preliminary data.</text>
</comment>
<evidence type="ECO:0000256" key="2">
    <source>
        <dbReference type="SAM" id="Phobius"/>
    </source>
</evidence>
<feature type="region of interest" description="Disordered" evidence="1">
    <location>
        <begin position="72"/>
        <end position="93"/>
    </location>
</feature>
<keyword evidence="2" id="KW-1133">Transmembrane helix</keyword>
<organism evidence="4 5">
    <name type="scientific">Actinoallomurus iriomotensis</name>
    <dbReference type="NCBI Taxonomy" id="478107"/>
    <lineage>
        <taxon>Bacteria</taxon>
        <taxon>Bacillati</taxon>
        <taxon>Actinomycetota</taxon>
        <taxon>Actinomycetes</taxon>
        <taxon>Streptosporangiales</taxon>
        <taxon>Thermomonosporaceae</taxon>
        <taxon>Actinoallomurus</taxon>
    </lineage>
</organism>
<keyword evidence="2" id="KW-0812">Transmembrane</keyword>
<gene>
    <name evidence="4" type="ORF">Airi01_065230</name>
</gene>
<reference evidence="4" key="1">
    <citation type="submission" date="2023-03" db="EMBL/GenBank/DDBJ databases">
        <title>Actinoallomurus iriomotensis NBRC 103681.</title>
        <authorList>
            <person name="Ichikawa N."/>
            <person name="Sato H."/>
            <person name="Tonouchi N."/>
        </authorList>
    </citation>
    <scope>NUCLEOTIDE SEQUENCE</scope>
    <source>
        <strain evidence="4">NBRC 103681</strain>
    </source>
</reference>
<evidence type="ECO:0000259" key="3">
    <source>
        <dbReference type="Pfam" id="PF20059"/>
    </source>
</evidence>
<feature type="domain" description="DUF6458" evidence="3">
    <location>
        <begin position="1"/>
        <end position="62"/>
    </location>
</feature>
<keyword evidence="2" id="KW-0472">Membrane</keyword>
<dbReference type="Pfam" id="PF20059">
    <property type="entry name" value="DUF6458"/>
    <property type="match status" value="1"/>
</dbReference>
<evidence type="ECO:0000313" key="5">
    <source>
        <dbReference type="Proteomes" id="UP001165135"/>
    </source>
</evidence>
<feature type="transmembrane region" description="Helical" evidence="2">
    <location>
        <begin position="29"/>
        <end position="50"/>
    </location>
</feature>
<dbReference type="AlphaFoldDB" id="A0A9W6RLR5"/>
<dbReference type="Proteomes" id="UP001165135">
    <property type="component" value="Unassembled WGS sequence"/>
</dbReference>
<name>A0A9W6RLR5_9ACTN</name>
<accession>A0A9W6RLR5</accession>
<protein>
    <recommendedName>
        <fullName evidence="3">DUF6458 domain-containing protein</fullName>
    </recommendedName>
</protein>
<evidence type="ECO:0000256" key="1">
    <source>
        <dbReference type="SAM" id="MobiDB-lite"/>
    </source>
</evidence>
<proteinExistence type="predicted"/>
<dbReference type="InterPro" id="IPR045597">
    <property type="entry name" value="DUF6458"/>
</dbReference>
<evidence type="ECO:0000313" key="4">
    <source>
        <dbReference type="EMBL" id="GLY78256.1"/>
    </source>
</evidence>
<dbReference type="EMBL" id="BSTJ01000009">
    <property type="protein sequence ID" value="GLY78256.1"/>
    <property type="molecule type" value="Genomic_DNA"/>
</dbReference>
<dbReference type="RefSeq" id="WP_285628959.1">
    <property type="nucleotide sequence ID" value="NZ_BSTJ01000009.1"/>
</dbReference>